<protein>
    <submittedName>
        <fullName evidence="1">Uncharacterized protein</fullName>
    </submittedName>
</protein>
<proteinExistence type="predicted"/>
<evidence type="ECO:0000313" key="2">
    <source>
        <dbReference type="Proteomes" id="UP000635565"/>
    </source>
</evidence>
<reference evidence="1 2" key="1">
    <citation type="journal article" date="2021" name="Int. J. Syst. Evol. Microbiol.">
        <title>Reticulibacter mediterranei gen. nov., sp. nov., within the new family Reticulibacteraceae fam. nov., and Ktedonospora formicarum gen. nov., sp. nov., Ktedonobacter robiniae sp. nov., Dictyobacter formicarum sp. nov. and Dictyobacter arantiisoli sp. nov., belonging to the class Ktedonobacteria.</title>
        <authorList>
            <person name="Yabe S."/>
            <person name="Zheng Y."/>
            <person name="Wang C.M."/>
            <person name="Sakai Y."/>
            <person name="Abe K."/>
            <person name="Yokota A."/>
            <person name="Donadio S."/>
            <person name="Cavaletti L."/>
            <person name="Monciardini P."/>
        </authorList>
    </citation>
    <scope>NUCLEOTIDE SEQUENCE [LARGE SCALE GENOMIC DNA]</scope>
    <source>
        <strain evidence="1 2">SOSP1-9</strain>
    </source>
</reference>
<dbReference type="Proteomes" id="UP000635565">
    <property type="component" value="Unassembled WGS sequence"/>
</dbReference>
<keyword evidence="2" id="KW-1185">Reference proteome</keyword>
<evidence type="ECO:0000313" key="1">
    <source>
        <dbReference type="EMBL" id="GHO89823.1"/>
    </source>
</evidence>
<comment type="caution">
    <text evidence="1">The sequence shown here is derived from an EMBL/GenBank/DDBJ whole genome shotgun (WGS) entry which is preliminary data.</text>
</comment>
<name>A0ABQ3VWS5_9CHLR</name>
<accession>A0ABQ3VWS5</accession>
<sequence>MVDQASKLTGQHTDANTRRNVTHFNEIRQHNAIQHTPDQGCQLNTSIAMFTSPILRRREPVGPVQPLVSMVI</sequence>
<organism evidence="1 2">
    <name type="scientific">Dictyobacter formicarum</name>
    <dbReference type="NCBI Taxonomy" id="2778368"/>
    <lineage>
        <taxon>Bacteria</taxon>
        <taxon>Bacillati</taxon>
        <taxon>Chloroflexota</taxon>
        <taxon>Ktedonobacteria</taxon>
        <taxon>Ktedonobacterales</taxon>
        <taxon>Dictyobacteraceae</taxon>
        <taxon>Dictyobacter</taxon>
    </lineage>
</organism>
<dbReference type="RefSeq" id="WP_201367377.1">
    <property type="nucleotide sequence ID" value="NZ_BNJJ01000047.1"/>
</dbReference>
<dbReference type="EMBL" id="BNJJ01000047">
    <property type="protein sequence ID" value="GHO89823.1"/>
    <property type="molecule type" value="Genomic_DNA"/>
</dbReference>
<gene>
    <name evidence="1" type="ORF">KSZ_78290</name>
</gene>